<evidence type="ECO:0000256" key="2">
    <source>
        <dbReference type="ARBA" id="ARBA00022679"/>
    </source>
</evidence>
<keyword evidence="4" id="KW-0067">ATP-binding</keyword>
<dbReference type="SUPFAM" id="SSF57667">
    <property type="entry name" value="beta-beta-alpha zinc fingers"/>
    <property type="match status" value="1"/>
</dbReference>
<keyword evidence="3" id="KW-0547">Nucleotide-binding</keyword>
<proteinExistence type="inferred from homology"/>
<dbReference type="Gene3D" id="3.40.50.300">
    <property type="entry name" value="P-loop containing nucleotide triphosphate hydrolases"/>
    <property type="match status" value="1"/>
</dbReference>
<dbReference type="GO" id="GO:0006400">
    <property type="term" value="P:tRNA modification"/>
    <property type="evidence" value="ECO:0007669"/>
    <property type="project" value="TreeGrafter"/>
</dbReference>
<dbReference type="GO" id="GO:0052381">
    <property type="term" value="F:tRNA dimethylallyltransferase activity"/>
    <property type="evidence" value="ECO:0007669"/>
    <property type="project" value="InterPro"/>
</dbReference>
<name>A0A5B8MRB2_9CHLO</name>
<evidence type="ECO:0000256" key="3">
    <source>
        <dbReference type="ARBA" id="ARBA00022741"/>
    </source>
</evidence>
<comment type="similarity">
    <text evidence="1">Belongs to the IPP transferase family.</text>
</comment>
<dbReference type="HAMAP" id="MF_00185">
    <property type="entry name" value="IPP_trans"/>
    <property type="match status" value="1"/>
</dbReference>
<dbReference type="EMBL" id="CP031042">
    <property type="protein sequence ID" value="QDZ22921.1"/>
    <property type="molecule type" value="Genomic_DNA"/>
</dbReference>
<evidence type="ECO:0000256" key="5">
    <source>
        <dbReference type="SAM" id="MobiDB-lite"/>
    </source>
</evidence>
<dbReference type="STRING" id="1764295.A0A5B8MRB2"/>
<dbReference type="Gene3D" id="3.30.160.60">
    <property type="entry name" value="Classic Zinc Finger"/>
    <property type="match status" value="1"/>
</dbReference>
<dbReference type="InterPro" id="IPR018022">
    <property type="entry name" value="IPT"/>
</dbReference>
<dbReference type="InterPro" id="IPR036236">
    <property type="entry name" value="Znf_C2H2_sf"/>
</dbReference>
<dbReference type="Pfam" id="PF01715">
    <property type="entry name" value="IPPT"/>
    <property type="match status" value="1"/>
</dbReference>
<dbReference type="GO" id="GO:0005524">
    <property type="term" value="F:ATP binding"/>
    <property type="evidence" value="ECO:0007669"/>
    <property type="project" value="UniProtKB-KW"/>
</dbReference>
<dbReference type="PANTHER" id="PTHR11088">
    <property type="entry name" value="TRNA DIMETHYLALLYLTRANSFERASE"/>
    <property type="match status" value="1"/>
</dbReference>
<protein>
    <submittedName>
        <fullName evidence="6">tRNA dimethylallyltransferase</fullName>
    </submittedName>
</protein>
<dbReference type="GO" id="GO:0005739">
    <property type="term" value="C:mitochondrion"/>
    <property type="evidence" value="ECO:0007669"/>
    <property type="project" value="TreeGrafter"/>
</dbReference>
<dbReference type="Gene3D" id="1.10.20.140">
    <property type="match status" value="1"/>
</dbReference>
<accession>A0A5B8MRB2</accession>
<evidence type="ECO:0000313" key="7">
    <source>
        <dbReference type="Proteomes" id="UP000316726"/>
    </source>
</evidence>
<dbReference type="AlphaFoldDB" id="A0A5B8MRB2"/>
<feature type="compositionally biased region" description="Acidic residues" evidence="5">
    <location>
        <begin position="148"/>
        <end position="157"/>
    </location>
</feature>
<dbReference type="OrthoDB" id="775260at2759"/>
<keyword evidence="2 6" id="KW-0808">Transferase</keyword>
<dbReference type="InterPro" id="IPR027417">
    <property type="entry name" value="P-loop_NTPase"/>
</dbReference>
<dbReference type="PANTHER" id="PTHR11088:SF89">
    <property type="entry name" value="TRNA DIMETHYLALLYLTRANSFERASE"/>
    <property type="match status" value="1"/>
</dbReference>
<evidence type="ECO:0000256" key="1">
    <source>
        <dbReference type="ARBA" id="ARBA00005842"/>
    </source>
</evidence>
<dbReference type="SUPFAM" id="SSF52540">
    <property type="entry name" value="P-loop containing nucleoside triphosphate hydrolases"/>
    <property type="match status" value="2"/>
</dbReference>
<keyword evidence="7" id="KW-1185">Reference proteome</keyword>
<reference evidence="6 7" key="1">
    <citation type="submission" date="2018-07" db="EMBL/GenBank/DDBJ databases">
        <title>The complete nuclear genome of the prasinophyte Chloropicon primus (CCMP1205).</title>
        <authorList>
            <person name="Pombert J.-F."/>
            <person name="Otis C."/>
            <person name="Turmel M."/>
            <person name="Lemieux C."/>
        </authorList>
    </citation>
    <scope>NUCLEOTIDE SEQUENCE [LARGE SCALE GENOMIC DNA]</scope>
    <source>
        <strain evidence="6 7">CCMP1205</strain>
    </source>
</reference>
<dbReference type="Proteomes" id="UP000316726">
    <property type="component" value="Chromosome 9"/>
</dbReference>
<sequence length="487" mass="54270">MMETSKKWEAGGKVLVILGATGTGKTKVAIEVAQALRDRHGISCEVINCDVLQCYSGSPIVTNKATPEEQRGVRHHLIGFADPRKDFTTQEYRIEAQGVLEDLRKRNVLPILCGGSDYYAKALLSRHFDLSQVTTAPGTAPGDGGGGGEDEDDDALESNEAPPSRPDADGADLEDKYKQLQEVDPISAAWLHPNNTRRIRRYLDIYETTGVPASELFKRQRVASKTKGSTLLYHCCVFFLDADDSVLAPHLRARVGAMIERGMEEELTDLYARCHPDTERGIFQAIGVKEFRHVFSPGQAEEAGREDRGSGEMIEEGVEEMKKNTIRLAKRQRRRVQRWVSDQAIGCSTVDMTGVIRSKLEASSGNEDAGRSRQAIWKEEVMDRVLPRVESFLTKRSAATEGETAPAEAGEETNWRTYQCSVCNGRVFRGPLEWESHRNSRAHRKRMSKLRKQNKPAACTLVEAFLPDINRSVFSLSTKSSNKQQQG</sequence>
<dbReference type="InterPro" id="IPR039657">
    <property type="entry name" value="Dimethylallyltransferase"/>
</dbReference>
<gene>
    <name evidence="6" type="ORF">A3770_09p54390</name>
</gene>
<organism evidence="6 7">
    <name type="scientific">Chloropicon primus</name>
    <dbReference type="NCBI Taxonomy" id="1764295"/>
    <lineage>
        <taxon>Eukaryota</taxon>
        <taxon>Viridiplantae</taxon>
        <taxon>Chlorophyta</taxon>
        <taxon>Chloropicophyceae</taxon>
        <taxon>Chloropicales</taxon>
        <taxon>Chloropicaceae</taxon>
        <taxon>Chloropicon</taxon>
    </lineage>
</organism>
<evidence type="ECO:0000313" key="6">
    <source>
        <dbReference type="EMBL" id="QDZ22921.1"/>
    </source>
</evidence>
<feature type="region of interest" description="Disordered" evidence="5">
    <location>
        <begin position="134"/>
        <end position="171"/>
    </location>
</feature>
<evidence type="ECO:0000256" key="4">
    <source>
        <dbReference type="ARBA" id="ARBA00022840"/>
    </source>
</evidence>